<dbReference type="GO" id="GO:0055085">
    <property type="term" value="P:transmembrane transport"/>
    <property type="evidence" value="ECO:0007669"/>
    <property type="project" value="InterPro"/>
</dbReference>
<keyword evidence="8 11" id="KW-1133">Transmembrane helix</keyword>
<dbReference type="PANTHER" id="PTHR33446:SF2">
    <property type="entry name" value="PROTEIN TONB"/>
    <property type="match status" value="1"/>
</dbReference>
<evidence type="ECO:0000256" key="8">
    <source>
        <dbReference type="ARBA" id="ARBA00022989"/>
    </source>
</evidence>
<evidence type="ECO:0000313" key="13">
    <source>
        <dbReference type="EMBL" id="QSX80083.1"/>
    </source>
</evidence>
<evidence type="ECO:0000256" key="6">
    <source>
        <dbReference type="ARBA" id="ARBA00022692"/>
    </source>
</evidence>
<proteinExistence type="inferred from homology"/>
<protein>
    <submittedName>
        <fullName evidence="13">Energy transducer TonB</fullName>
    </submittedName>
</protein>
<evidence type="ECO:0000256" key="5">
    <source>
        <dbReference type="ARBA" id="ARBA00022519"/>
    </source>
</evidence>
<feature type="compositionally biased region" description="Pro residues" evidence="10">
    <location>
        <begin position="98"/>
        <end position="108"/>
    </location>
</feature>
<comment type="similarity">
    <text evidence="2">Belongs to the TonB family.</text>
</comment>
<comment type="subcellular location">
    <subcellularLocation>
        <location evidence="1">Cell inner membrane</location>
        <topology evidence="1">Single-pass membrane protein</topology>
        <orientation evidence="1">Periplasmic side</orientation>
    </subcellularLocation>
</comment>
<evidence type="ECO:0000256" key="3">
    <source>
        <dbReference type="ARBA" id="ARBA00022448"/>
    </source>
</evidence>
<feature type="domain" description="TonB C-terminal" evidence="12">
    <location>
        <begin position="115"/>
        <end position="204"/>
    </location>
</feature>
<evidence type="ECO:0000256" key="1">
    <source>
        <dbReference type="ARBA" id="ARBA00004383"/>
    </source>
</evidence>
<evidence type="ECO:0000256" key="10">
    <source>
        <dbReference type="SAM" id="MobiDB-lite"/>
    </source>
</evidence>
<keyword evidence="9 11" id="KW-0472">Membrane</keyword>
<dbReference type="KEGG" id="lsf:I8J32_013760"/>
<keyword evidence="4" id="KW-1003">Cell membrane</keyword>
<dbReference type="GO" id="GO:0015031">
    <property type="term" value="P:protein transport"/>
    <property type="evidence" value="ECO:0007669"/>
    <property type="project" value="UniProtKB-KW"/>
</dbReference>
<dbReference type="AlphaFoldDB" id="A0A974Y2J2"/>
<reference evidence="13 14" key="1">
    <citation type="submission" date="2021-03" db="EMBL/GenBank/DDBJ databases">
        <title>Lysobacter sp. nov. isolated from soil of gangwondo yeongwol, south Korea.</title>
        <authorList>
            <person name="Kim K.R."/>
            <person name="Kim K.H."/>
            <person name="Jeon C.O."/>
        </authorList>
    </citation>
    <scope>NUCLEOTIDE SEQUENCE [LARGE SCALE GENOMIC DNA]</scope>
    <source>
        <strain evidence="13 14">R19</strain>
    </source>
</reference>
<dbReference type="InterPro" id="IPR051045">
    <property type="entry name" value="TonB-dependent_transducer"/>
</dbReference>
<dbReference type="PANTHER" id="PTHR33446">
    <property type="entry name" value="PROTEIN TONB-RELATED"/>
    <property type="match status" value="1"/>
</dbReference>
<evidence type="ECO:0000256" key="2">
    <source>
        <dbReference type="ARBA" id="ARBA00006555"/>
    </source>
</evidence>
<dbReference type="Pfam" id="PF03544">
    <property type="entry name" value="TonB_C"/>
    <property type="match status" value="1"/>
</dbReference>
<keyword evidence="6 11" id="KW-0812">Transmembrane</keyword>
<evidence type="ECO:0000256" key="7">
    <source>
        <dbReference type="ARBA" id="ARBA00022927"/>
    </source>
</evidence>
<keyword evidence="5" id="KW-0997">Cell inner membrane</keyword>
<dbReference type="InterPro" id="IPR006260">
    <property type="entry name" value="TonB/TolA_C"/>
</dbReference>
<dbReference type="EMBL" id="CP071518">
    <property type="protein sequence ID" value="QSX80083.1"/>
    <property type="molecule type" value="Genomic_DNA"/>
</dbReference>
<dbReference type="Gene3D" id="3.30.1150.10">
    <property type="match status" value="1"/>
</dbReference>
<keyword evidence="7" id="KW-0653">Protein transport</keyword>
<name>A0A974Y2J2_9GAMM</name>
<dbReference type="NCBIfam" id="TIGR01352">
    <property type="entry name" value="tonB_Cterm"/>
    <property type="match status" value="1"/>
</dbReference>
<organism evidence="13 14">
    <name type="scientific">Agrilutibacter solisilvae</name>
    <dbReference type="NCBI Taxonomy" id="2763317"/>
    <lineage>
        <taxon>Bacteria</taxon>
        <taxon>Pseudomonadati</taxon>
        <taxon>Pseudomonadota</taxon>
        <taxon>Gammaproteobacteria</taxon>
        <taxon>Lysobacterales</taxon>
        <taxon>Lysobacteraceae</taxon>
        <taxon>Agrilutibacter</taxon>
    </lineage>
</organism>
<feature type="transmembrane region" description="Helical" evidence="11">
    <location>
        <begin position="20"/>
        <end position="38"/>
    </location>
</feature>
<evidence type="ECO:0000256" key="9">
    <source>
        <dbReference type="ARBA" id="ARBA00023136"/>
    </source>
</evidence>
<gene>
    <name evidence="13" type="ORF">I8J32_013760</name>
</gene>
<dbReference type="SUPFAM" id="SSF74653">
    <property type="entry name" value="TolA/TonB C-terminal domain"/>
    <property type="match status" value="1"/>
</dbReference>
<dbReference type="GO" id="GO:0031992">
    <property type="term" value="F:energy transducer activity"/>
    <property type="evidence" value="ECO:0007669"/>
    <property type="project" value="TreeGrafter"/>
</dbReference>
<keyword evidence="3" id="KW-0813">Transport</keyword>
<accession>A0A974Y2J2</accession>
<sequence length="204" mass="21689">MPPPRRSAQLKSWLPSRHALWWILGAFVLGLLVFALVLRDSSKEAFYRAGPNAPTAATPDYAPLPAPMAGDRGEGIPDAPVPRETAPGEERPRLVETPRPPPAAPAPAPRTGAPTVSSQPQPISSPAPRYPAGALRRGERGTVLVRVQVGVDGVPTDVSVGHSSGSRELDRAAVSAVRRWRFRPAMSGELPVSSSVQVPINFQP</sequence>
<dbReference type="PROSITE" id="PS52015">
    <property type="entry name" value="TONB_CTD"/>
    <property type="match status" value="1"/>
</dbReference>
<evidence type="ECO:0000256" key="4">
    <source>
        <dbReference type="ARBA" id="ARBA00022475"/>
    </source>
</evidence>
<feature type="compositionally biased region" description="Basic and acidic residues" evidence="10">
    <location>
        <begin position="86"/>
        <end position="96"/>
    </location>
</feature>
<feature type="region of interest" description="Disordered" evidence="10">
    <location>
        <begin position="49"/>
        <end position="131"/>
    </location>
</feature>
<dbReference type="InterPro" id="IPR037682">
    <property type="entry name" value="TonB_C"/>
</dbReference>
<evidence type="ECO:0000259" key="12">
    <source>
        <dbReference type="PROSITE" id="PS52015"/>
    </source>
</evidence>
<evidence type="ECO:0000313" key="14">
    <source>
        <dbReference type="Proteomes" id="UP000639274"/>
    </source>
</evidence>
<keyword evidence="14" id="KW-1185">Reference proteome</keyword>
<feature type="compositionally biased region" description="Low complexity" evidence="10">
    <location>
        <begin position="109"/>
        <end position="122"/>
    </location>
</feature>
<evidence type="ECO:0000256" key="11">
    <source>
        <dbReference type="SAM" id="Phobius"/>
    </source>
</evidence>
<dbReference type="GO" id="GO:0098797">
    <property type="term" value="C:plasma membrane protein complex"/>
    <property type="evidence" value="ECO:0007669"/>
    <property type="project" value="TreeGrafter"/>
</dbReference>
<dbReference type="Proteomes" id="UP000639274">
    <property type="component" value="Chromosome"/>
</dbReference>